<dbReference type="Pfam" id="PF00717">
    <property type="entry name" value="Peptidase_S24"/>
    <property type="match status" value="1"/>
</dbReference>
<evidence type="ECO:0000256" key="5">
    <source>
        <dbReference type="ARBA" id="ARBA00023163"/>
    </source>
</evidence>
<dbReference type="SUPFAM" id="SSF51306">
    <property type="entry name" value="LexA/Signal peptidase"/>
    <property type="match status" value="1"/>
</dbReference>
<evidence type="ECO:0000313" key="8">
    <source>
        <dbReference type="Proteomes" id="UP000002586"/>
    </source>
</evidence>
<organism evidence="7 8">
    <name type="scientific">Magnetococcus marinus (strain ATCC BAA-1437 / JCM 17883 / MC-1)</name>
    <dbReference type="NCBI Taxonomy" id="156889"/>
    <lineage>
        <taxon>Bacteria</taxon>
        <taxon>Pseudomonadati</taxon>
        <taxon>Pseudomonadota</taxon>
        <taxon>Magnetococcia</taxon>
        <taxon>Magnetococcales</taxon>
        <taxon>Magnetococcaceae</taxon>
        <taxon>Magnetococcus</taxon>
    </lineage>
</organism>
<proteinExistence type="predicted"/>
<dbReference type="Pfam" id="PF01381">
    <property type="entry name" value="HTH_3"/>
    <property type="match status" value="1"/>
</dbReference>
<dbReference type="CDD" id="cd00093">
    <property type="entry name" value="HTH_XRE"/>
    <property type="match status" value="1"/>
</dbReference>
<dbReference type="SUPFAM" id="SSF47413">
    <property type="entry name" value="lambda repressor-like DNA-binding domains"/>
    <property type="match status" value="1"/>
</dbReference>
<dbReference type="CDD" id="cd06529">
    <property type="entry name" value="S24_LexA-like"/>
    <property type="match status" value="1"/>
</dbReference>
<evidence type="ECO:0000313" key="7">
    <source>
        <dbReference type="EMBL" id="ABK45851.1"/>
    </source>
</evidence>
<dbReference type="Gene3D" id="2.10.109.10">
    <property type="entry name" value="Umud Fragment, subunit A"/>
    <property type="match status" value="1"/>
</dbReference>
<dbReference type="PANTHER" id="PTHR40661:SF3">
    <property type="entry name" value="FELS-1 PROPHAGE TRANSCRIPTIONAL REGULATOR"/>
    <property type="match status" value="1"/>
</dbReference>
<dbReference type="InterPro" id="IPR015927">
    <property type="entry name" value="Peptidase_S24_S26A/B/C"/>
</dbReference>
<dbReference type="PROSITE" id="PS50943">
    <property type="entry name" value="HTH_CROC1"/>
    <property type="match status" value="1"/>
</dbReference>
<sequence>MHAALSQRIRQCAQKVGSGDTLARLSGIPRRTIETYLTGQSEPKASRLVAIAQAADVDVGWLACGQASQMESSLPDDEYTLVPRYAVEASAGHGGAIDEEPIVEKLAFKSDWIIGEMGLDSERLALINVHGDSMEPTLRGGDMLLLDLRRVEVRDDAIYVLRLENHLIVKRAQRMLDGTILIRSDNPIYKEQSASPEQARQLCVIGRVVWVGRRI</sequence>
<dbReference type="InterPro" id="IPR019756">
    <property type="entry name" value="Pept_S26A_signal_pept_1_Ser-AS"/>
</dbReference>
<dbReference type="GO" id="GO:0016020">
    <property type="term" value="C:membrane"/>
    <property type="evidence" value="ECO:0007669"/>
    <property type="project" value="InterPro"/>
</dbReference>
<accession>A0LD08</accession>
<evidence type="ECO:0000256" key="1">
    <source>
        <dbReference type="ARBA" id="ARBA00022670"/>
    </source>
</evidence>
<keyword evidence="3" id="KW-0805">Transcription regulation</keyword>
<evidence type="ECO:0000256" key="3">
    <source>
        <dbReference type="ARBA" id="ARBA00023015"/>
    </source>
</evidence>
<keyword evidence="1" id="KW-0645">Protease</keyword>
<dbReference type="EMBL" id="CP000471">
    <property type="protein sequence ID" value="ABK45851.1"/>
    <property type="molecule type" value="Genomic_DNA"/>
</dbReference>
<name>A0LD08_MAGMM</name>
<dbReference type="STRING" id="156889.Mmc1_3365"/>
<dbReference type="Gene3D" id="1.10.260.40">
    <property type="entry name" value="lambda repressor-like DNA-binding domains"/>
    <property type="match status" value="1"/>
</dbReference>
<dbReference type="RefSeq" id="WP_011714910.1">
    <property type="nucleotide sequence ID" value="NC_008576.1"/>
</dbReference>
<dbReference type="PROSITE" id="PS00501">
    <property type="entry name" value="SPASE_I_1"/>
    <property type="match status" value="1"/>
</dbReference>
<dbReference type="eggNOG" id="COG2932">
    <property type="taxonomic scope" value="Bacteria"/>
</dbReference>
<keyword evidence="2" id="KW-0378">Hydrolase</keyword>
<dbReference type="GO" id="GO:0003677">
    <property type="term" value="F:DNA binding"/>
    <property type="evidence" value="ECO:0007669"/>
    <property type="project" value="UniProtKB-KW"/>
</dbReference>
<dbReference type="GO" id="GO:0006508">
    <property type="term" value="P:proteolysis"/>
    <property type="evidence" value="ECO:0007669"/>
    <property type="project" value="UniProtKB-KW"/>
</dbReference>
<dbReference type="InterPro" id="IPR010982">
    <property type="entry name" value="Lambda_DNA-bd_dom_sf"/>
</dbReference>
<keyword evidence="5" id="KW-0804">Transcription</keyword>
<dbReference type="GO" id="GO:0004252">
    <property type="term" value="F:serine-type endopeptidase activity"/>
    <property type="evidence" value="ECO:0007669"/>
    <property type="project" value="InterPro"/>
</dbReference>
<evidence type="ECO:0000259" key="6">
    <source>
        <dbReference type="PROSITE" id="PS50943"/>
    </source>
</evidence>
<feature type="domain" description="HTH cro/C1-type" evidence="6">
    <location>
        <begin position="22"/>
        <end position="62"/>
    </location>
</feature>
<keyword evidence="8" id="KW-1185">Reference proteome</keyword>
<dbReference type="OrthoDB" id="528805at2"/>
<keyword evidence="4" id="KW-0238">DNA-binding</keyword>
<dbReference type="Proteomes" id="UP000002586">
    <property type="component" value="Chromosome"/>
</dbReference>
<dbReference type="KEGG" id="mgm:Mmc1_3365"/>
<dbReference type="HOGENOM" id="CLU_066192_1_2_5"/>
<dbReference type="InterPro" id="IPR036286">
    <property type="entry name" value="LexA/Signal_pep-like_sf"/>
</dbReference>
<reference evidence="7 8" key="2">
    <citation type="journal article" date="2012" name="Int. J. Syst. Evol. Microbiol.">
        <title>Magnetococcus marinus gen. nov., sp. nov., a marine, magnetotactic bacterium that represents a novel lineage (Magnetococcaceae fam. nov.; Magnetococcales ord. nov.) at the base of the Alphaproteobacteria.</title>
        <authorList>
            <person name="Bazylinski D.A."/>
            <person name="Williams T.J."/>
            <person name="Lefevre C.T."/>
            <person name="Berg R.J."/>
            <person name="Zhang C.L."/>
            <person name="Bowser S.S."/>
            <person name="Dean A.J."/>
            <person name="Beveridge T.J."/>
        </authorList>
    </citation>
    <scope>NUCLEOTIDE SEQUENCE [LARGE SCALE GENOMIC DNA]</scope>
    <source>
        <strain evidence="8">ATCC BAA-1437 / JCM 17883 / MC-1</strain>
    </source>
</reference>
<dbReference type="AlphaFoldDB" id="A0LD08"/>
<evidence type="ECO:0000256" key="2">
    <source>
        <dbReference type="ARBA" id="ARBA00022801"/>
    </source>
</evidence>
<dbReference type="InterPro" id="IPR039418">
    <property type="entry name" value="LexA-like"/>
</dbReference>
<dbReference type="PANTHER" id="PTHR40661">
    <property type="match status" value="1"/>
</dbReference>
<reference evidence="8" key="1">
    <citation type="journal article" date="2009" name="Appl. Environ. Microbiol.">
        <title>Complete genome sequence of the chemolithoautotrophic marine magnetotactic coccus strain MC-1.</title>
        <authorList>
            <person name="Schubbe S."/>
            <person name="Williams T.J."/>
            <person name="Xie G."/>
            <person name="Kiss H.E."/>
            <person name="Brettin T.S."/>
            <person name="Martinez D."/>
            <person name="Ross C.A."/>
            <person name="Schuler D."/>
            <person name="Cox B.L."/>
            <person name="Nealson K.H."/>
            <person name="Bazylinski D.A."/>
        </authorList>
    </citation>
    <scope>NUCLEOTIDE SEQUENCE [LARGE SCALE GENOMIC DNA]</scope>
    <source>
        <strain evidence="8">ATCC BAA-1437 / JCM 17883 / MC-1</strain>
    </source>
</reference>
<dbReference type="InterPro" id="IPR001387">
    <property type="entry name" value="Cro/C1-type_HTH"/>
</dbReference>
<protein>
    <submittedName>
        <fullName evidence="7">Putative phage repressor</fullName>
    </submittedName>
</protein>
<gene>
    <name evidence="7" type="ordered locus">Mmc1_3365</name>
</gene>
<evidence type="ECO:0000256" key="4">
    <source>
        <dbReference type="ARBA" id="ARBA00023125"/>
    </source>
</evidence>